<dbReference type="GO" id="GO:0031267">
    <property type="term" value="F:small GTPase binding"/>
    <property type="evidence" value="ECO:0007669"/>
    <property type="project" value="TreeGrafter"/>
</dbReference>
<comment type="caution">
    <text evidence="3">The sequence shown here is derived from an EMBL/GenBank/DDBJ whole genome shotgun (WGS) entry which is preliminary data.</text>
</comment>
<dbReference type="PANTHER" id="PTHR47219">
    <property type="entry name" value="RAB GTPASE-ACTIVATING PROTEIN 1-LIKE"/>
    <property type="match status" value="1"/>
</dbReference>
<feature type="compositionally biased region" description="Polar residues" evidence="1">
    <location>
        <begin position="122"/>
        <end position="135"/>
    </location>
</feature>
<gene>
    <name evidence="3" type="ORF">NKR23_g8612</name>
</gene>
<protein>
    <submittedName>
        <fullName evidence="3">GTPase-activating protein gyp3</fullName>
    </submittedName>
</protein>
<proteinExistence type="predicted"/>
<feature type="compositionally biased region" description="Basic and acidic residues" evidence="1">
    <location>
        <begin position="150"/>
        <end position="166"/>
    </location>
</feature>
<dbReference type="InterPro" id="IPR035969">
    <property type="entry name" value="Rab-GAP_TBC_sf"/>
</dbReference>
<feature type="region of interest" description="Disordered" evidence="1">
    <location>
        <begin position="1"/>
        <end position="184"/>
    </location>
</feature>
<feature type="compositionally biased region" description="Low complexity" evidence="1">
    <location>
        <begin position="1140"/>
        <end position="1155"/>
    </location>
</feature>
<feature type="compositionally biased region" description="Acidic residues" evidence="1">
    <location>
        <begin position="57"/>
        <end position="66"/>
    </location>
</feature>
<feature type="compositionally biased region" description="Low complexity" evidence="1">
    <location>
        <begin position="384"/>
        <end position="401"/>
    </location>
</feature>
<keyword evidence="4" id="KW-1185">Reference proteome</keyword>
<dbReference type="SMART" id="SM00164">
    <property type="entry name" value="TBC"/>
    <property type="match status" value="1"/>
</dbReference>
<feature type="region of interest" description="Disordered" evidence="1">
    <location>
        <begin position="212"/>
        <end position="424"/>
    </location>
</feature>
<name>A0AA38RHY2_9PEZI</name>
<reference evidence="3" key="1">
    <citation type="submission" date="2022-07" db="EMBL/GenBank/DDBJ databases">
        <title>Fungi with potential for degradation of polypropylene.</title>
        <authorList>
            <person name="Gostincar C."/>
        </authorList>
    </citation>
    <scope>NUCLEOTIDE SEQUENCE</scope>
    <source>
        <strain evidence="3">EXF-13308</strain>
    </source>
</reference>
<dbReference type="EMBL" id="JANBVO010000031">
    <property type="protein sequence ID" value="KAJ9138105.1"/>
    <property type="molecule type" value="Genomic_DNA"/>
</dbReference>
<feature type="compositionally biased region" description="Polar residues" evidence="1">
    <location>
        <begin position="668"/>
        <end position="681"/>
    </location>
</feature>
<feature type="compositionally biased region" description="Polar residues" evidence="1">
    <location>
        <begin position="85"/>
        <end position="105"/>
    </location>
</feature>
<feature type="compositionally biased region" description="Basic and acidic residues" evidence="1">
    <location>
        <begin position="602"/>
        <end position="618"/>
    </location>
</feature>
<evidence type="ECO:0000259" key="2">
    <source>
        <dbReference type="PROSITE" id="PS50086"/>
    </source>
</evidence>
<feature type="compositionally biased region" description="Polar residues" evidence="1">
    <location>
        <begin position="859"/>
        <end position="881"/>
    </location>
</feature>
<feature type="compositionally biased region" description="Basic and acidic residues" evidence="1">
    <location>
        <begin position="629"/>
        <end position="667"/>
    </location>
</feature>
<evidence type="ECO:0000313" key="4">
    <source>
        <dbReference type="Proteomes" id="UP001174694"/>
    </source>
</evidence>
<evidence type="ECO:0000313" key="3">
    <source>
        <dbReference type="EMBL" id="KAJ9138105.1"/>
    </source>
</evidence>
<accession>A0AA38RHY2</accession>
<dbReference type="SUPFAM" id="SSF47923">
    <property type="entry name" value="Ypt/Rab-GAP domain of gyp1p"/>
    <property type="match status" value="2"/>
</dbReference>
<dbReference type="GO" id="GO:0005096">
    <property type="term" value="F:GTPase activator activity"/>
    <property type="evidence" value="ECO:0007669"/>
    <property type="project" value="TreeGrafter"/>
</dbReference>
<dbReference type="InterPro" id="IPR000195">
    <property type="entry name" value="Rab-GAP-TBC_dom"/>
</dbReference>
<dbReference type="Gene3D" id="1.10.8.270">
    <property type="entry name" value="putative rabgap domain of human tbc1 domain family member 14 like domains"/>
    <property type="match status" value="1"/>
</dbReference>
<dbReference type="PROSITE" id="PS50086">
    <property type="entry name" value="TBC_RABGAP"/>
    <property type="match status" value="1"/>
</dbReference>
<feature type="region of interest" description="Disordered" evidence="1">
    <location>
        <begin position="1116"/>
        <end position="1184"/>
    </location>
</feature>
<feature type="compositionally biased region" description="Pro residues" evidence="1">
    <location>
        <begin position="693"/>
        <end position="702"/>
    </location>
</feature>
<feature type="compositionally biased region" description="Basic and acidic residues" evidence="1">
    <location>
        <begin position="1116"/>
        <end position="1136"/>
    </location>
</feature>
<dbReference type="InterPro" id="IPR050302">
    <property type="entry name" value="Rab_GAP_TBC_domain"/>
</dbReference>
<feature type="region of interest" description="Disordered" evidence="1">
    <location>
        <begin position="850"/>
        <end position="886"/>
    </location>
</feature>
<feature type="region of interest" description="Disordered" evidence="1">
    <location>
        <begin position="558"/>
        <end position="721"/>
    </location>
</feature>
<feature type="compositionally biased region" description="Polar residues" evidence="1">
    <location>
        <begin position="317"/>
        <end position="372"/>
    </location>
</feature>
<feature type="compositionally biased region" description="Basic and acidic residues" evidence="1">
    <location>
        <begin position="1172"/>
        <end position="1184"/>
    </location>
</feature>
<dbReference type="Proteomes" id="UP001174694">
    <property type="component" value="Unassembled WGS sequence"/>
</dbReference>
<organism evidence="3 4">
    <name type="scientific">Pleurostoma richardsiae</name>
    <dbReference type="NCBI Taxonomy" id="41990"/>
    <lineage>
        <taxon>Eukaryota</taxon>
        <taxon>Fungi</taxon>
        <taxon>Dikarya</taxon>
        <taxon>Ascomycota</taxon>
        <taxon>Pezizomycotina</taxon>
        <taxon>Sordariomycetes</taxon>
        <taxon>Sordariomycetidae</taxon>
        <taxon>Calosphaeriales</taxon>
        <taxon>Pleurostomataceae</taxon>
        <taxon>Pleurostoma</taxon>
    </lineage>
</organism>
<sequence>MAGEGCAADAPTGSVERQQSMTRHREFGLYASRLRHHPAEQSNATHAPASDFPGVGDEAEEEEHEEYQEYHQYDQGYDPDPLPISQASRDSSRGPVQNSTSNSNDYYLYDRPIRPRQHALPPSNTLASVASCETDNSYDDFDDAFGAPSPERRPAAGPRDTDRFTSKWDASSGRAPQLPPLPISPISPRWDSLAHNRAFIYDPPALADGPTAVTADSPIAPTSPTSPTFRSFPILSSPSPRPLAQEYDTPLAEFAPLHKQHALPPSPMTTPQNFSTKMFRPDSRQASEGSVENFSRPRKPSIRSNYQDVSAPPSRPRTATITENDSHPDSTNTISSVPPSLNAWSRSRGLSVSSNKSSSTFASINNSLSQRPSNDHLRNVRNGPSNATSSPAMTTPSSAASVPPPSFRFPRHHDQPPPPWLADDELRSSFRSQLTASSAQGTLFTANGTERSSVLTKTSSITSSSLNGYYFGPNGIGGAGSATDEGLSVEDVMGMYEKGFDDSGMEDNDRDLGHDEDTKEIDMDHGYHGYSVSRPGTPKSDFERQGSRVLEAMADPLPMPARPFAPGAGDEPHVLRDSGAFFRNSGLPSSLPKEIGLSLAEEAMKADKRKEEKEKSRIIESVSADEEENGKVKHDSAKSLDNDNGERYDDDPSRLDDNRGHYRDISDRTTTPSLELSQPLQASPEPTVAPNLSPSPPPPSQTPLPAGSLEEEEIPGSRDRYGFKKQNQYITREQYDAWDATYSEYLARRRKKWTAYLKDSGLMTDHPSRFPPASAKTKRFIRKGIPPDWRGAAWFYYAGGPAILAKHPGVYDDLVRRADRGEVKEVCKEDIERDLYRTFPDNIKFRRRGGPFPHAAGSERSSAVNTSATHSRSDSTQSVDSALQPAESEPRIIQSLRRVLYAFAIYNPRIGYCQSLNFLAGLLLLFVDSEEQAFWLLNVITRVYLPGTHEMSLEGSKIDISVLMAELRTCIPSVWAKISEEGGSGANGHKRVIAARKHSRRDRAAAAAAAADRLPPITLALTAWFMSCFIGTLPIESTLRVWDVFFYEGSRTLFRVALAVFKIGESEIRAVSDPMEMFGVVQSLPRRLLDANALMDCCFRRRSGFGHLTTEAVEEKRAERREKERRERERAMRGPEEVSLGGKAALTGAGDLAAGESKTGDTVRRKGTLFGRKKERERPRLADA</sequence>
<dbReference type="AlphaFoldDB" id="A0AA38RHY2"/>
<dbReference type="PANTHER" id="PTHR47219:SF20">
    <property type="entry name" value="TBC1 DOMAIN FAMILY MEMBER 2B"/>
    <property type="match status" value="1"/>
</dbReference>
<feature type="compositionally biased region" description="Low complexity" evidence="1">
    <location>
        <begin position="214"/>
        <end position="228"/>
    </location>
</feature>
<dbReference type="Gene3D" id="1.10.472.80">
    <property type="entry name" value="Ypt/Rab-GAP domain of gyp1p, domain 3"/>
    <property type="match status" value="1"/>
</dbReference>
<feature type="domain" description="Rab-GAP TBC" evidence="2">
    <location>
        <begin position="784"/>
        <end position="1049"/>
    </location>
</feature>
<evidence type="ECO:0000256" key="1">
    <source>
        <dbReference type="SAM" id="MobiDB-lite"/>
    </source>
</evidence>
<dbReference type="Pfam" id="PF00566">
    <property type="entry name" value="RabGAP-TBC"/>
    <property type="match status" value="2"/>
</dbReference>